<feature type="transmembrane region" description="Helical" evidence="5">
    <location>
        <begin position="95"/>
        <end position="116"/>
    </location>
</feature>
<evidence type="ECO:0000259" key="6">
    <source>
        <dbReference type="PROSITE" id="PS50801"/>
    </source>
</evidence>
<feature type="transmembrane region" description="Helical" evidence="5">
    <location>
        <begin position="244"/>
        <end position="262"/>
    </location>
</feature>
<name>A0AAD5UDZ3_9FUNG</name>
<evidence type="ECO:0000256" key="4">
    <source>
        <dbReference type="ARBA" id="ARBA00023136"/>
    </source>
</evidence>
<evidence type="ECO:0000313" key="8">
    <source>
        <dbReference type="Proteomes" id="UP001210925"/>
    </source>
</evidence>
<evidence type="ECO:0000256" key="1">
    <source>
        <dbReference type="ARBA" id="ARBA00004141"/>
    </source>
</evidence>
<dbReference type="PROSITE" id="PS50801">
    <property type="entry name" value="STAS"/>
    <property type="match status" value="1"/>
</dbReference>
<comment type="subcellular location">
    <subcellularLocation>
        <location evidence="1">Membrane</location>
        <topology evidence="1">Multi-pass membrane protein</topology>
    </subcellularLocation>
</comment>
<proteinExistence type="predicted"/>
<keyword evidence="4 5" id="KW-0472">Membrane</keyword>
<accession>A0AAD5UDZ3</accession>
<keyword evidence="3 5" id="KW-1133">Transmembrane helix</keyword>
<dbReference type="GO" id="GO:0016020">
    <property type="term" value="C:membrane"/>
    <property type="evidence" value="ECO:0007669"/>
    <property type="project" value="UniProtKB-SubCell"/>
</dbReference>
<comment type="caution">
    <text evidence="7">The sequence shown here is derived from an EMBL/GenBank/DDBJ whole genome shotgun (WGS) entry which is preliminary data.</text>
</comment>
<feature type="transmembrane region" description="Helical" evidence="5">
    <location>
        <begin position="216"/>
        <end position="237"/>
    </location>
</feature>
<feature type="non-terminal residue" evidence="7">
    <location>
        <position position="407"/>
    </location>
</feature>
<keyword evidence="8" id="KW-1185">Reference proteome</keyword>
<protein>
    <submittedName>
        <fullName evidence="7">Solute carrier 26</fullName>
    </submittedName>
</protein>
<feature type="transmembrane region" description="Helical" evidence="5">
    <location>
        <begin position="185"/>
        <end position="204"/>
    </location>
</feature>
<dbReference type="PANTHER" id="PTHR11814">
    <property type="entry name" value="SULFATE TRANSPORTER"/>
    <property type="match status" value="1"/>
</dbReference>
<evidence type="ECO:0000256" key="5">
    <source>
        <dbReference type="SAM" id="Phobius"/>
    </source>
</evidence>
<feature type="transmembrane region" description="Helical" evidence="5">
    <location>
        <begin position="64"/>
        <end position="83"/>
    </location>
</feature>
<keyword evidence="2 5" id="KW-0812">Transmembrane</keyword>
<evidence type="ECO:0000313" key="7">
    <source>
        <dbReference type="EMBL" id="KAJ3252289.1"/>
    </source>
</evidence>
<dbReference type="GO" id="GO:0055085">
    <property type="term" value="P:transmembrane transport"/>
    <property type="evidence" value="ECO:0007669"/>
    <property type="project" value="InterPro"/>
</dbReference>
<dbReference type="InterPro" id="IPR001902">
    <property type="entry name" value="SLC26A/SulP_fam"/>
</dbReference>
<dbReference type="EMBL" id="JADGKB010000146">
    <property type="protein sequence ID" value="KAJ3252289.1"/>
    <property type="molecule type" value="Genomic_DNA"/>
</dbReference>
<dbReference type="InterPro" id="IPR011547">
    <property type="entry name" value="SLC26A/SulP_dom"/>
</dbReference>
<dbReference type="Proteomes" id="UP001210925">
    <property type="component" value="Unassembled WGS sequence"/>
</dbReference>
<evidence type="ECO:0000256" key="2">
    <source>
        <dbReference type="ARBA" id="ARBA00022692"/>
    </source>
</evidence>
<feature type="transmembrane region" description="Helical" evidence="5">
    <location>
        <begin position="20"/>
        <end position="43"/>
    </location>
</feature>
<reference evidence="7" key="1">
    <citation type="submission" date="2020-05" db="EMBL/GenBank/DDBJ databases">
        <title>Phylogenomic resolution of chytrid fungi.</title>
        <authorList>
            <person name="Stajich J.E."/>
            <person name="Amses K."/>
            <person name="Simmons R."/>
            <person name="Seto K."/>
            <person name="Myers J."/>
            <person name="Bonds A."/>
            <person name="Quandt C.A."/>
            <person name="Barry K."/>
            <person name="Liu P."/>
            <person name="Grigoriev I."/>
            <person name="Longcore J.E."/>
            <person name="James T.Y."/>
        </authorList>
    </citation>
    <scope>NUCLEOTIDE SEQUENCE</scope>
    <source>
        <strain evidence="7">PLAUS21</strain>
    </source>
</reference>
<dbReference type="Pfam" id="PF00916">
    <property type="entry name" value="Sulfate_transp"/>
    <property type="match status" value="1"/>
</dbReference>
<feature type="domain" description="STAS" evidence="6">
    <location>
        <begin position="338"/>
        <end position="407"/>
    </location>
</feature>
<sequence length="407" mass="44387">MVLSALGAGFIDNIISGYLLNGFIVGVALLIIVEQLPGLLGVVSPAKGSDSTYTKLISVPFTKANLNTVILSFCCLLFLFGLQALKTRFASRQKWLVHVPAILILVFVTVVFSYTLNFSSLGIKIIGDYTSAIPTPAAPILDYEQFKRLLPNVIVISIIGYIQSQCVTRSFGLQHGYFPSGNRELFALGSANLIGSFFGCYVTFGSLPRSRILATAGARTTIAGVLSALIVLALFSTLETVLRYIPKAVLSAIVANAGYNLIDFSEFAFLIEMKSIGDIFMFLLTFGVTTFISISDGIVLCLLLSSLLILRKTTKINIGLVGLLDLENGDSMYIDARNYPNCKFVDGVIAVRIYGPLQFYNAGRLRRRIELLLEAERNAREIADSNAPEISYKLLSSRIATREKGLL</sequence>
<dbReference type="InterPro" id="IPR002645">
    <property type="entry name" value="STAS_dom"/>
</dbReference>
<organism evidence="7 8">
    <name type="scientific">Boothiomyces macroporosus</name>
    <dbReference type="NCBI Taxonomy" id="261099"/>
    <lineage>
        <taxon>Eukaryota</taxon>
        <taxon>Fungi</taxon>
        <taxon>Fungi incertae sedis</taxon>
        <taxon>Chytridiomycota</taxon>
        <taxon>Chytridiomycota incertae sedis</taxon>
        <taxon>Chytridiomycetes</taxon>
        <taxon>Rhizophydiales</taxon>
        <taxon>Terramycetaceae</taxon>
        <taxon>Boothiomyces</taxon>
    </lineage>
</organism>
<evidence type="ECO:0000256" key="3">
    <source>
        <dbReference type="ARBA" id="ARBA00022989"/>
    </source>
</evidence>
<gene>
    <name evidence="7" type="primary">ST1_1</name>
    <name evidence="7" type="ORF">HK103_001634</name>
</gene>
<dbReference type="AlphaFoldDB" id="A0AAD5UDZ3"/>
<feature type="transmembrane region" description="Helical" evidence="5">
    <location>
        <begin position="282"/>
        <end position="310"/>
    </location>
</feature>